<dbReference type="RefSeq" id="WP_015205036.1">
    <property type="nucleotide sequence ID" value="NC_019753.1"/>
</dbReference>
<dbReference type="SUPFAM" id="SSF47413">
    <property type="entry name" value="lambda repressor-like DNA-binding domains"/>
    <property type="match status" value="1"/>
</dbReference>
<dbReference type="InterPro" id="IPR050400">
    <property type="entry name" value="Bact_Cytoskel_RodZ"/>
</dbReference>
<accession>K9W643</accession>
<dbReference type="SMART" id="SM00530">
    <property type="entry name" value="HTH_XRE"/>
    <property type="match status" value="1"/>
</dbReference>
<dbReference type="CDD" id="cd00093">
    <property type="entry name" value="HTH_XRE"/>
    <property type="match status" value="1"/>
</dbReference>
<dbReference type="GO" id="GO:0003677">
    <property type="term" value="F:DNA binding"/>
    <property type="evidence" value="ECO:0007669"/>
    <property type="project" value="InterPro"/>
</dbReference>
<keyword evidence="5" id="KW-1185">Reference proteome</keyword>
<evidence type="ECO:0000256" key="2">
    <source>
        <dbReference type="SAM" id="Phobius"/>
    </source>
</evidence>
<name>K9W643_9CYAN</name>
<dbReference type="PANTHER" id="PTHR34475">
    <property type="match status" value="1"/>
</dbReference>
<reference evidence="4 5" key="1">
    <citation type="submission" date="2012-06" db="EMBL/GenBank/DDBJ databases">
        <title>Finished chromosome of genome of Crinalium epipsammum PCC 9333.</title>
        <authorList>
            <consortium name="US DOE Joint Genome Institute"/>
            <person name="Gugger M."/>
            <person name="Coursin T."/>
            <person name="Rippka R."/>
            <person name="Tandeau De Marsac N."/>
            <person name="Huntemann M."/>
            <person name="Wei C.-L."/>
            <person name="Han J."/>
            <person name="Detter J.C."/>
            <person name="Han C."/>
            <person name="Tapia R."/>
            <person name="Davenport K."/>
            <person name="Daligault H."/>
            <person name="Erkkila T."/>
            <person name="Gu W."/>
            <person name="Munk A.C.C."/>
            <person name="Teshima H."/>
            <person name="Xu Y."/>
            <person name="Chain P."/>
            <person name="Chen A."/>
            <person name="Krypides N."/>
            <person name="Mavromatis K."/>
            <person name="Markowitz V."/>
            <person name="Szeto E."/>
            <person name="Ivanova N."/>
            <person name="Mikhailova N."/>
            <person name="Ovchinnikova G."/>
            <person name="Pagani I."/>
            <person name="Pati A."/>
            <person name="Goodwin L."/>
            <person name="Peters L."/>
            <person name="Pitluck S."/>
            <person name="Woyke T."/>
            <person name="Kerfeld C."/>
        </authorList>
    </citation>
    <scope>NUCLEOTIDE SEQUENCE [LARGE SCALE GENOMIC DNA]</scope>
    <source>
        <strain evidence="4 5">PCC 9333</strain>
    </source>
</reference>
<dbReference type="OrthoDB" id="422634at2"/>
<dbReference type="KEGG" id="cep:Cri9333_4146"/>
<sequence>MKETQIHIHQEQIDKLKDIGSRLRQFRQAQSLSLEDVASKTRVQARLLKAIEEGRIDILPEPVYVQGFIKRFADAIGLDGEDLASEYPTWPSIFFIKPSWLSLPSAQLRPVHLYFSYILLVFLAVNALSAIVNKSAIQVSNADISEPKLDQPVAKSRDLQASLPDKLHLNHSSSKPAEITQAMVVSENTTTTEPVRVGVTLKAESWMQVIVDGKKEFEGTLQPGDQRTWVAKEQLTVLAGNAGGVLIAFNDEKPKELGEPNKPQKVTFEANEKF</sequence>
<dbReference type="PANTHER" id="PTHR34475:SF1">
    <property type="entry name" value="CYTOSKELETON PROTEIN RODZ"/>
    <property type="match status" value="1"/>
</dbReference>
<dbReference type="Proteomes" id="UP000010472">
    <property type="component" value="Chromosome"/>
</dbReference>
<dbReference type="Pfam" id="PF13413">
    <property type="entry name" value="HTH_25"/>
    <property type="match status" value="1"/>
</dbReference>
<evidence type="ECO:0000256" key="1">
    <source>
        <dbReference type="SAM" id="MobiDB-lite"/>
    </source>
</evidence>
<dbReference type="HOGENOM" id="CLU_047530_1_1_3"/>
<dbReference type="Pfam" id="PF13464">
    <property type="entry name" value="RodZ_C"/>
    <property type="match status" value="1"/>
</dbReference>
<dbReference type="InterPro" id="IPR001387">
    <property type="entry name" value="Cro/C1-type_HTH"/>
</dbReference>
<dbReference type="InterPro" id="IPR010982">
    <property type="entry name" value="Lambda_DNA-bd_dom_sf"/>
</dbReference>
<dbReference type="AlphaFoldDB" id="K9W643"/>
<organism evidence="4 5">
    <name type="scientific">Crinalium epipsammum PCC 9333</name>
    <dbReference type="NCBI Taxonomy" id="1173022"/>
    <lineage>
        <taxon>Bacteria</taxon>
        <taxon>Bacillati</taxon>
        <taxon>Cyanobacteriota</taxon>
        <taxon>Cyanophyceae</taxon>
        <taxon>Gomontiellales</taxon>
        <taxon>Gomontiellaceae</taxon>
        <taxon>Crinalium</taxon>
    </lineage>
</organism>
<proteinExistence type="predicted"/>
<dbReference type="Gene3D" id="1.10.260.40">
    <property type="entry name" value="lambda repressor-like DNA-binding domains"/>
    <property type="match status" value="1"/>
</dbReference>
<dbReference type="eggNOG" id="COG1426">
    <property type="taxonomic scope" value="Bacteria"/>
</dbReference>
<gene>
    <name evidence="4" type="ORF">Cri9333_4146</name>
</gene>
<dbReference type="STRING" id="1173022.Cri9333_4146"/>
<dbReference type="EMBL" id="CP003620">
    <property type="protein sequence ID" value="AFZ14940.1"/>
    <property type="molecule type" value="Genomic_DNA"/>
</dbReference>
<feature type="domain" description="HTH cro/C1-type" evidence="3">
    <location>
        <begin position="22"/>
        <end position="83"/>
    </location>
</feature>
<keyword evidence="2" id="KW-0472">Membrane</keyword>
<keyword evidence="2" id="KW-1133">Transmembrane helix</keyword>
<evidence type="ECO:0000313" key="5">
    <source>
        <dbReference type="Proteomes" id="UP000010472"/>
    </source>
</evidence>
<dbReference type="InterPro" id="IPR025194">
    <property type="entry name" value="RodZ-like_C"/>
</dbReference>
<evidence type="ECO:0000259" key="3">
    <source>
        <dbReference type="SMART" id="SM00530"/>
    </source>
</evidence>
<protein>
    <submittedName>
        <fullName evidence="4">Transcriptional regulator, XRE family</fullName>
    </submittedName>
</protein>
<feature type="transmembrane region" description="Helical" evidence="2">
    <location>
        <begin position="111"/>
        <end position="132"/>
    </location>
</feature>
<feature type="region of interest" description="Disordered" evidence="1">
    <location>
        <begin position="254"/>
        <end position="274"/>
    </location>
</feature>
<evidence type="ECO:0000313" key="4">
    <source>
        <dbReference type="EMBL" id="AFZ14940.1"/>
    </source>
</evidence>
<keyword evidence="2" id="KW-0812">Transmembrane</keyword>